<keyword evidence="2" id="KW-0812">Transmembrane</keyword>
<feature type="compositionally biased region" description="Low complexity" evidence="1">
    <location>
        <begin position="21"/>
        <end position="33"/>
    </location>
</feature>
<dbReference type="EMBL" id="PPTS01000002">
    <property type="protein sequence ID" value="RDB66140.1"/>
    <property type="molecule type" value="Genomic_DNA"/>
</dbReference>
<feature type="transmembrane region" description="Helical" evidence="2">
    <location>
        <begin position="49"/>
        <end position="70"/>
    </location>
</feature>
<feature type="region of interest" description="Disordered" evidence="1">
    <location>
        <begin position="1"/>
        <end position="46"/>
    </location>
</feature>
<gene>
    <name evidence="3" type="ORF">C1877_02745</name>
</gene>
<keyword evidence="2" id="KW-0472">Membrane</keyword>
<dbReference type="GeneID" id="78358634"/>
<dbReference type="AlphaFoldDB" id="A0A369M3C9"/>
<keyword evidence="2" id="KW-1133">Transmembrane helix</keyword>
<name>A0A369M3C9_9ACTN</name>
<accession>A0A369M3C9</accession>
<reference evidence="3 4" key="1">
    <citation type="journal article" date="2018" name="Elife">
        <title>Discovery and characterization of a prevalent human gut bacterial enzyme sufficient for the inactivation of a family of plant toxins.</title>
        <authorList>
            <person name="Koppel N."/>
            <person name="Bisanz J.E."/>
            <person name="Pandelia M.E."/>
            <person name="Turnbaugh P.J."/>
            <person name="Balskus E.P."/>
        </authorList>
    </citation>
    <scope>NUCLEOTIDE SEQUENCE [LARGE SCALE GENOMIC DNA]</scope>
    <source>
        <strain evidence="3 4">3C</strain>
    </source>
</reference>
<evidence type="ECO:0000313" key="4">
    <source>
        <dbReference type="Proteomes" id="UP000254000"/>
    </source>
</evidence>
<sequence>MSRKKKMTPAQKAAARRTGTVPAEAAEAPVEPASARPGQAPPSPSARNVLIGAAGIALVAVAGYFSTAGLG</sequence>
<evidence type="ECO:0000256" key="1">
    <source>
        <dbReference type="SAM" id="MobiDB-lite"/>
    </source>
</evidence>
<proteinExistence type="predicted"/>
<dbReference type="Proteomes" id="UP000254000">
    <property type="component" value="Unassembled WGS sequence"/>
</dbReference>
<dbReference type="RefSeq" id="WP_114568312.1">
    <property type="nucleotide sequence ID" value="NZ_CABMMS010000002.1"/>
</dbReference>
<keyword evidence="4" id="KW-1185">Reference proteome</keyword>
<evidence type="ECO:0000313" key="3">
    <source>
        <dbReference type="EMBL" id="RDB66140.1"/>
    </source>
</evidence>
<organism evidence="3 4">
    <name type="scientific">Gordonibacter pamelaeae</name>
    <dbReference type="NCBI Taxonomy" id="471189"/>
    <lineage>
        <taxon>Bacteria</taxon>
        <taxon>Bacillati</taxon>
        <taxon>Actinomycetota</taxon>
        <taxon>Coriobacteriia</taxon>
        <taxon>Eggerthellales</taxon>
        <taxon>Eggerthellaceae</taxon>
        <taxon>Gordonibacter</taxon>
    </lineage>
</organism>
<protein>
    <submittedName>
        <fullName evidence="3">Uncharacterized protein</fullName>
    </submittedName>
</protein>
<comment type="caution">
    <text evidence="3">The sequence shown here is derived from an EMBL/GenBank/DDBJ whole genome shotgun (WGS) entry which is preliminary data.</text>
</comment>
<evidence type="ECO:0000256" key="2">
    <source>
        <dbReference type="SAM" id="Phobius"/>
    </source>
</evidence>